<feature type="compositionally biased region" description="Low complexity" evidence="1">
    <location>
        <begin position="407"/>
        <end position="419"/>
    </location>
</feature>
<dbReference type="RefSeq" id="XP_044305462.1">
    <property type="nucleotide sequence ID" value="XM_044449527.1"/>
</dbReference>
<feature type="compositionally biased region" description="Pro residues" evidence="1">
    <location>
        <begin position="297"/>
        <end position="307"/>
    </location>
</feature>
<accession>A0A8D2J7F0</accession>
<feature type="region of interest" description="Disordered" evidence="1">
    <location>
        <begin position="217"/>
        <end position="244"/>
    </location>
</feature>
<dbReference type="Gene3D" id="1.10.418.10">
    <property type="entry name" value="Calponin-like domain"/>
    <property type="match status" value="1"/>
</dbReference>
<dbReference type="InterPro" id="IPR036872">
    <property type="entry name" value="CH_dom_sf"/>
</dbReference>
<feature type="region of interest" description="Disordered" evidence="1">
    <location>
        <begin position="260"/>
        <end position="420"/>
    </location>
</feature>
<dbReference type="KEGG" id="vko:123033107"/>
<feature type="compositionally biased region" description="Basic and acidic residues" evidence="1">
    <location>
        <begin position="226"/>
        <end position="244"/>
    </location>
</feature>
<dbReference type="GO" id="GO:0005813">
    <property type="term" value="C:centrosome"/>
    <property type="evidence" value="ECO:0007669"/>
    <property type="project" value="InterPro"/>
</dbReference>
<dbReference type="GO" id="GO:0000922">
    <property type="term" value="C:spindle pole"/>
    <property type="evidence" value="ECO:0007669"/>
    <property type="project" value="InterPro"/>
</dbReference>
<dbReference type="AlphaFoldDB" id="A0A8D2J7F0"/>
<feature type="compositionally biased region" description="Basic and acidic residues" evidence="1">
    <location>
        <begin position="355"/>
        <end position="372"/>
    </location>
</feature>
<organism evidence="3 4">
    <name type="scientific">Varanus komodoensis</name>
    <name type="common">Komodo dragon</name>
    <dbReference type="NCBI Taxonomy" id="61221"/>
    <lineage>
        <taxon>Eukaryota</taxon>
        <taxon>Metazoa</taxon>
        <taxon>Chordata</taxon>
        <taxon>Craniata</taxon>
        <taxon>Vertebrata</taxon>
        <taxon>Euteleostomi</taxon>
        <taxon>Lepidosauria</taxon>
        <taxon>Squamata</taxon>
        <taxon>Bifurcata</taxon>
        <taxon>Unidentata</taxon>
        <taxon>Episquamata</taxon>
        <taxon>Toxicofera</taxon>
        <taxon>Anguimorpha</taxon>
        <taxon>Paleoanguimorpha</taxon>
        <taxon>Varanoidea</taxon>
        <taxon>Varanidae</taxon>
        <taxon>Varanus</taxon>
    </lineage>
</organism>
<evidence type="ECO:0000259" key="2">
    <source>
        <dbReference type="Pfam" id="PF19016"/>
    </source>
</evidence>
<dbReference type="InterPro" id="IPR044039">
    <property type="entry name" value="DUF5745"/>
</dbReference>
<name>A0A8D2J7F0_VARKO</name>
<reference evidence="3" key="2">
    <citation type="submission" date="2025-09" db="UniProtKB">
        <authorList>
            <consortium name="Ensembl"/>
        </authorList>
    </citation>
    <scope>IDENTIFICATION</scope>
</reference>
<evidence type="ECO:0000313" key="4">
    <source>
        <dbReference type="Proteomes" id="UP000694545"/>
    </source>
</evidence>
<dbReference type="PANTHER" id="PTHR22545:SF0">
    <property type="entry name" value="CENTROSOMAL PROTEIN OF 95 KDA"/>
    <property type="match status" value="1"/>
</dbReference>
<dbReference type="Pfam" id="PF19016">
    <property type="entry name" value="DUF5745"/>
    <property type="match status" value="1"/>
</dbReference>
<feature type="domain" description="DUF5745" evidence="2">
    <location>
        <begin position="50"/>
        <end position="108"/>
    </location>
</feature>
<feature type="compositionally biased region" description="Low complexity" evidence="1">
    <location>
        <begin position="275"/>
        <end position="296"/>
    </location>
</feature>
<dbReference type="CTD" id="90799"/>
<reference evidence="3" key="1">
    <citation type="submission" date="2025-08" db="UniProtKB">
        <authorList>
            <consortium name="Ensembl"/>
        </authorList>
    </citation>
    <scope>IDENTIFICATION</scope>
</reference>
<feature type="compositionally biased region" description="Polar residues" evidence="1">
    <location>
        <begin position="502"/>
        <end position="519"/>
    </location>
</feature>
<proteinExistence type="predicted"/>
<evidence type="ECO:0000256" key="1">
    <source>
        <dbReference type="SAM" id="MobiDB-lite"/>
    </source>
</evidence>
<gene>
    <name evidence="3" type="primary">CEP95</name>
</gene>
<dbReference type="GeneID" id="123033107"/>
<dbReference type="Proteomes" id="UP000694545">
    <property type="component" value="Unplaced"/>
</dbReference>
<sequence>MGTTEEREWVAVANDLLTKCNIELHVNNLSDCGATVFIRLYESILGEKVPDLIAMPTCQEDDAHNVQAIIDSLALDYLQVSLSHITGENIVKGNKEPIRNLLEVMDGLLEYLTEEINSTASHDCDALNQMTKNEIQSACLEAQEDDCDVPVPSLKLPSAEGESRSYQSSELFVPSWEVDGSESTSELIKLGDTAYLFSLRNEELMASREISKTTIEPKGLATIREPSSDRRALATETQGTEKAEELPRVHMASHAKKLGDPIRPAIPLQPPYQPLAPQLPCLAGKGSGSSGRHSPSPVLPPERPPGPASSDLTESPGQESAPPSDGILSLSRTTSHLPSGEGEPASVAGIFDAPVPERRTDDEAGKETDENVHYTPTPCFEDSLPRFASTQSTRPKQRILLTEESQNESSPLTSSLSEEAFPLARAKERLSRQELSEMSEKLSRRLNELDAMLKYALGERNKEESLADDDQLSQHSDSIMDYRRRKPEPATLHHRRKPGRQRSLSTSPPPASYQQSSELGNGLQKDARGPARKMRERLQKEQEERNLRAKLLMKAYEDELRAYETSEQLELAKLKAKAKEMEQKHKHLFKEPPRTSQVAHIYSRKNVPRNSKLSQWISRGGFAKPKKAPPLKVMENDLLPLLLEEFPHLHVSRPAMNKMWRQQLAQIEHLKSPSDRARMKLQSEVLETVKKHDLLVDLIKKDQAQNRRLQEFKQRIHRQRCTQNKIRERRQQIARAKKYYQDYRVQLRAKMMRARTREERIFKNLFEEGLEIQKQRLHELRLYARDKQAEQKRQHQQELESMENYYKDQFSMLAEAVSEQRQEIQTRERAHAKTLNKVKRELRSKMEKEIKELQDMITHDDDDSFFRELEADRLKSRLLVASFQYSKNSQFL</sequence>
<keyword evidence="4" id="KW-1185">Reference proteome</keyword>
<dbReference type="OMA" id="KHSQPWK"/>
<feature type="region of interest" description="Disordered" evidence="1">
    <location>
        <begin position="462"/>
        <end position="542"/>
    </location>
</feature>
<dbReference type="Ensembl" id="ENSVKKT00000005633.1">
    <property type="protein sequence ID" value="ENSVKKP00000005477.1"/>
    <property type="gene ID" value="ENSVKKG00000004025.1"/>
</dbReference>
<dbReference type="PANTHER" id="PTHR22545">
    <property type="entry name" value="CENTROSOMAL PROTEIN OF 95 KDA"/>
    <property type="match status" value="1"/>
</dbReference>
<protein>
    <submittedName>
        <fullName evidence="3">Centrosomal protein 95</fullName>
    </submittedName>
</protein>
<dbReference type="InterPro" id="IPR026619">
    <property type="entry name" value="CEP95"/>
</dbReference>
<dbReference type="OrthoDB" id="545730at2759"/>
<evidence type="ECO:0000313" key="3">
    <source>
        <dbReference type="Ensembl" id="ENSVKKP00000005477.1"/>
    </source>
</evidence>